<organism evidence="4 5">
    <name type="scientific">Geodermatophilus saharensis</name>
    <dbReference type="NCBI Taxonomy" id="1137994"/>
    <lineage>
        <taxon>Bacteria</taxon>
        <taxon>Bacillati</taxon>
        <taxon>Actinomycetota</taxon>
        <taxon>Actinomycetes</taxon>
        <taxon>Geodermatophilales</taxon>
        <taxon>Geodermatophilaceae</taxon>
        <taxon>Geodermatophilus</taxon>
    </lineage>
</organism>
<dbReference type="Proteomes" id="UP000198386">
    <property type="component" value="Unassembled WGS sequence"/>
</dbReference>
<comment type="caution">
    <text evidence="2">Lacks conserved residue(s) required for the propagation of feature annotation.</text>
</comment>
<dbReference type="InterPro" id="IPR016035">
    <property type="entry name" value="Acyl_Trfase/lysoPLipase"/>
</dbReference>
<keyword evidence="1 2" id="KW-0443">Lipid metabolism</keyword>
<dbReference type="Pfam" id="PF11856">
    <property type="entry name" value="DUF3376"/>
    <property type="match status" value="1"/>
</dbReference>
<dbReference type="InterPro" id="IPR002641">
    <property type="entry name" value="PNPLA_dom"/>
</dbReference>
<dbReference type="EMBL" id="FZOH01000002">
    <property type="protein sequence ID" value="SNS14039.1"/>
    <property type="molecule type" value="Genomic_DNA"/>
</dbReference>
<dbReference type="SUPFAM" id="SSF52151">
    <property type="entry name" value="FabD/lysophospholipase-like"/>
    <property type="match status" value="1"/>
</dbReference>
<reference evidence="5" key="1">
    <citation type="submission" date="2017-06" db="EMBL/GenBank/DDBJ databases">
        <authorList>
            <person name="Varghese N."/>
            <person name="Submissions S."/>
        </authorList>
    </citation>
    <scope>NUCLEOTIDE SEQUENCE [LARGE SCALE GENOMIC DNA]</scope>
    <source>
        <strain evidence="5">DSM 45423</strain>
    </source>
</reference>
<evidence type="ECO:0000256" key="1">
    <source>
        <dbReference type="ARBA" id="ARBA00023098"/>
    </source>
</evidence>
<dbReference type="GO" id="GO:0016787">
    <property type="term" value="F:hydrolase activity"/>
    <property type="evidence" value="ECO:0007669"/>
    <property type="project" value="UniProtKB-UniRule"/>
</dbReference>
<keyword evidence="5" id="KW-1185">Reference proteome</keyword>
<proteinExistence type="predicted"/>
<feature type="short sequence motif" description="GXSXG" evidence="2">
    <location>
        <begin position="99"/>
        <end position="103"/>
    </location>
</feature>
<feature type="domain" description="PNPLA" evidence="3">
    <location>
        <begin position="29"/>
        <end position="317"/>
    </location>
</feature>
<keyword evidence="2" id="KW-0442">Lipid degradation</keyword>
<name>A0A239C290_9ACTN</name>
<feature type="active site" description="Nucleophile" evidence="2">
    <location>
        <position position="101"/>
    </location>
</feature>
<protein>
    <submittedName>
        <fullName evidence="4">Patatin-related protein</fullName>
    </submittedName>
</protein>
<dbReference type="InterPro" id="IPR024282">
    <property type="entry name" value="DUF3376"/>
</dbReference>
<evidence type="ECO:0000313" key="4">
    <source>
        <dbReference type="EMBL" id="SNS14039.1"/>
    </source>
</evidence>
<keyword evidence="2" id="KW-0378">Hydrolase</keyword>
<sequence length="822" mass="88320">MPRHPDEEEAAVSPSSAPGRSRQEVRLALVLNGGVSLAVWMGGVTHEIDLLRRASRVAAGESEAGVGGVAEHDRAVFDAWVDLCRRADVGEVVVDVIAGTSAGGLNGTLLATAVARGVPLDPPGGDGGPRLRRVWDDRARLEEGRLLRRREEDPLPSVLDGDFFREAVREEIAGMGAAGGHRGRPVTLFVTATALGPATRPHVDSFGQRFDVADHRRQYRFRRTEDDGVVYRPGDGDADASWWQPALVDDFDGPDAESALVTAARASASFPVAFTPVREGPELARRRILPAAPVERDGDRWLVDGGVLDNAPFQPVLDAIGRRPATGPVRRLLVYVVPSRGQASTGLDRAAPAGHREQIPDGAGDHPDWTGVLGAAVGFPREGDVRADVEDAAELLARADARQAGPETLLRAELAAPTGAADGLLEQYRRARAVGGLLDVRTTLASANEGGGVVLAPATTVDLDRLLEQDLPWVPPPGTGLTPGPGGWAWGLGTAERVCRLLAGDLRDRAAQGEQPGTDGIGEVVSALTRVEAVRDAVSARLVEQAAGAPAEDVACAAWARQHIEALRAPAALAHCVQQAARGYASAVGGDLDTADVVRAALAVEVASQAFTAYGAFRRTAPFRFLRLGPDVDSPFVDTSEEDARLARRWGDRKLYGTRVMHFAAFGLREWRAWDWTAGRLDAQAHLARALSPDDDETRTRLADWLAGVQTATVHAELGRDPAAWREERQALRTVGDDDLIGRLRSTSKGEHLVVAVVDAAMRALPLRLALDRRGLLLNTLLARRPQQRWRPPWAPAARLVVRRRWKRWTDGLGRRTVGERG</sequence>
<dbReference type="Pfam" id="PF01734">
    <property type="entry name" value="Patatin"/>
    <property type="match status" value="1"/>
</dbReference>
<feature type="active site" description="Proton acceptor" evidence="2">
    <location>
        <position position="304"/>
    </location>
</feature>
<evidence type="ECO:0000256" key="2">
    <source>
        <dbReference type="PROSITE-ProRule" id="PRU01161"/>
    </source>
</evidence>
<evidence type="ECO:0000313" key="5">
    <source>
        <dbReference type="Proteomes" id="UP000198386"/>
    </source>
</evidence>
<dbReference type="GO" id="GO:0016042">
    <property type="term" value="P:lipid catabolic process"/>
    <property type="evidence" value="ECO:0007669"/>
    <property type="project" value="UniProtKB-UniRule"/>
</dbReference>
<dbReference type="AlphaFoldDB" id="A0A239C290"/>
<gene>
    <name evidence="4" type="ORF">SAMN04488107_1556</name>
</gene>
<dbReference type="PROSITE" id="PS51635">
    <property type="entry name" value="PNPLA"/>
    <property type="match status" value="1"/>
</dbReference>
<evidence type="ECO:0000259" key="3">
    <source>
        <dbReference type="PROSITE" id="PS51635"/>
    </source>
</evidence>
<dbReference type="Gene3D" id="3.40.1090.10">
    <property type="entry name" value="Cytosolic phospholipase A2 catalytic domain"/>
    <property type="match status" value="1"/>
</dbReference>
<feature type="short sequence motif" description="DGA/G" evidence="2">
    <location>
        <begin position="304"/>
        <end position="306"/>
    </location>
</feature>
<accession>A0A239C290</accession>